<evidence type="ECO:0000313" key="2">
    <source>
        <dbReference type="EMBL" id="SMO45648.1"/>
    </source>
</evidence>
<dbReference type="InterPro" id="IPR032710">
    <property type="entry name" value="NTF2-like_dom_sf"/>
</dbReference>
<dbReference type="InterPro" id="IPR046860">
    <property type="entry name" value="SnoaL_5"/>
</dbReference>
<evidence type="ECO:0000259" key="1">
    <source>
        <dbReference type="Pfam" id="PF20409"/>
    </source>
</evidence>
<dbReference type="AlphaFoldDB" id="A0A521BEW6"/>
<proteinExistence type="predicted"/>
<feature type="domain" description="SnoaL-like" evidence="1">
    <location>
        <begin position="9"/>
        <end position="115"/>
    </location>
</feature>
<dbReference type="RefSeq" id="WP_142713300.1">
    <property type="nucleotide sequence ID" value="NZ_FXTH01000003.1"/>
</dbReference>
<dbReference type="Gene3D" id="3.10.450.50">
    <property type="match status" value="1"/>
</dbReference>
<evidence type="ECO:0000313" key="3">
    <source>
        <dbReference type="Proteomes" id="UP000317593"/>
    </source>
</evidence>
<sequence>MSYLSKITDIYDHISQGEAMDAFEKYYAKDVVMVLEDGSNVEGKAANRERENDFFESVDEFHGMDVKAITSNEEKAATSVECVMDVTFTDGNRMSLEQVAVQHWEGDKIAKERFYATQQG</sequence>
<dbReference type="PANTHER" id="PTHR34003">
    <property type="entry name" value="BLL2395 PROTEIN"/>
    <property type="match status" value="1"/>
</dbReference>
<name>A0A521BEW6_9BACT</name>
<dbReference type="OrthoDB" id="336094at2"/>
<reference evidence="2 3" key="1">
    <citation type="submission" date="2017-05" db="EMBL/GenBank/DDBJ databases">
        <authorList>
            <person name="Varghese N."/>
            <person name="Submissions S."/>
        </authorList>
    </citation>
    <scope>NUCLEOTIDE SEQUENCE [LARGE SCALE GENOMIC DNA]</scope>
    <source>
        <strain evidence="2 3">DSM 21194</strain>
    </source>
</reference>
<protein>
    <submittedName>
        <fullName evidence="2">SnoaL-like domain-containing protein</fullName>
    </submittedName>
</protein>
<dbReference type="PANTHER" id="PTHR34003:SF2">
    <property type="entry name" value="SNOAL-LIKE DOMAIN-CONTAINING PROTEIN"/>
    <property type="match status" value="1"/>
</dbReference>
<dbReference type="SUPFAM" id="SSF54427">
    <property type="entry name" value="NTF2-like"/>
    <property type="match status" value="1"/>
</dbReference>
<dbReference type="EMBL" id="FXTH01000003">
    <property type="protein sequence ID" value="SMO45648.1"/>
    <property type="molecule type" value="Genomic_DNA"/>
</dbReference>
<keyword evidence="3" id="KW-1185">Reference proteome</keyword>
<dbReference type="Proteomes" id="UP000317593">
    <property type="component" value="Unassembled WGS sequence"/>
</dbReference>
<accession>A0A521BEW6</accession>
<organism evidence="2 3">
    <name type="scientific">Fodinibius sediminis</name>
    <dbReference type="NCBI Taxonomy" id="1214077"/>
    <lineage>
        <taxon>Bacteria</taxon>
        <taxon>Pseudomonadati</taxon>
        <taxon>Balneolota</taxon>
        <taxon>Balneolia</taxon>
        <taxon>Balneolales</taxon>
        <taxon>Balneolaceae</taxon>
        <taxon>Fodinibius</taxon>
    </lineage>
</organism>
<dbReference type="Pfam" id="PF20409">
    <property type="entry name" value="SnoaL_5"/>
    <property type="match status" value="1"/>
</dbReference>
<gene>
    <name evidence="2" type="ORF">SAMN06265218_10365</name>
</gene>